<feature type="compositionally biased region" description="Basic and acidic residues" evidence="1">
    <location>
        <begin position="154"/>
        <end position="166"/>
    </location>
</feature>
<dbReference type="OrthoDB" id="1938465at2759"/>
<dbReference type="GO" id="GO:0015074">
    <property type="term" value="P:DNA integration"/>
    <property type="evidence" value="ECO:0007669"/>
    <property type="project" value="InterPro"/>
</dbReference>
<accession>A0A371F4Q5</accession>
<organism evidence="3 4">
    <name type="scientific">Mucuna pruriens</name>
    <name type="common">Velvet bean</name>
    <name type="synonym">Dolichos pruriens</name>
    <dbReference type="NCBI Taxonomy" id="157652"/>
    <lineage>
        <taxon>Eukaryota</taxon>
        <taxon>Viridiplantae</taxon>
        <taxon>Streptophyta</taxon>
        <taxon>Embryophyta</taxon>
        <taxon>Tracheophyta</taxon>
        <taxon>Spermatophyta</taxon>
        <taxon>Magnoliopsida</taxon>
        <taxon>eudicotyledons</taxon>
        <taxon>Gunneridae</taxon>
        <taxon>Pentapetalae</taxon>
        <taxon>rosids</taxon>
        <taxon>fabids</taxon>
        <taxon>Fabales</taxon>
        <taxon>Fabaceae</taxon>
        <taxon>Papilionoideae</taxon>
        <taxon>50 kb inversion clade</taxon>
        <taxon>NPAAA clade</taxon>
        <taxon>indigoferoid/millettioid clade</taxon>
        <taxon>Phaseoleae</taxon>
        <taxon>Mucuna</taxon>
    </lineage>
</organism>
<evidence type="ECO:0000313" key="3">
    <source>
        <dbReference type="EMBL" id="RDX73290.1"/>
    </source>
</evidence>
<evidence type="ECO:0000313" key="4">
    <source>
        <dbReference type="Proteomes" id="UP000257109"/>
    </source>
</evidence>
<feature type="non-terminal residue" evidence="3">
    <location>
        <position position="1"/>
    </location>
</feature>
<dbReference type="Gene3D" id="3.30.420.10">
    <property type="entry name" value="Ribonuclease H-like superfamily/Ribonuclease H"/>
    <property type="match status" value="1"/>
</dbReference>
<dbReference type="InterPro" id="IPR036397">
    <property type="entry name" value="RNaseH_sf"/>
</dbReference>
<protein>
    <recommendedName>
        <fullName evidence="2">Integrase catalytic domain-containing protein</fullName>
    </recommendedName>
</protein>
<keyword evidence="4" id="KW-1185">Reference proteome</keyword>
<feature type="region of interest" description="Disordered" evidence="1">
    <location>
        <begin position="135"/>
        <end position="184"/>
    </location>
</feature>
<feature type="domain" description="Integrase catalytic" evidence="2">
    <location>
        <begin position="1"/>
        <end position="114"/>
    </location>
</feature>
<dbReference type="GO" id="GO:0003676">
    <property type="term" value="F:nucleic acid binding"/>
    <property type="evidence" value="ECO:0007669"/>
    <property type="project" value="InterPro"/>
</dbReference>
<name>A0A371F4Q5_MUCPR</name>
<dbReference type="PROSITE" id="PS50994">
    <property type="entry name" value="INTEGRASE"/>
    <property type="match status" value="1"/>
</dbReference>
<proteinExistence type="predicted"/>
<dbReference type="SUPFAM" id="SSF53098">
    <property type="entry name" value="Ribonuclease H-like"/>
    <property type="match status" value="1"/>
</dbReference>
<dbReference type="PANTHER" id="PTHR42648:SF26">
    <property type="entry name" value="INTEGRASE CATALYTIC DOMAIN-CONTAINING PROTEIN"/>
    <property type="match status" value="1"/>
</dbReference>
<dbReference type="Proteomes" id="UP000257109">
    <property type="component" value="Unassembled WGS sequence"/>
</dbReference>
<reference evidence="3" key="1">
    <citation type="submission" date="2018-05" db="EMBL/GenBank/DDBJ databases">
        <title>Draft genome of Mucuna pruriens seed.</title>
        <authorList>
            <person name="Nnadi N.E."/>
            <person name="Vos R."/>
            <person name="Hasami M.H."/>
            <person name="Devisetty U.K."/>
            <person name="Aguiy J.C."/>
        </authorList>
    </citation>
    <scope>NUCLEOTIDE SEQUENCE [LARGE SCALE GENOMIC DNA]</scope>
    <source>
        <strain evidence="3">JCA_2017</strain>
    </source>
</reference>
<gene>
    <name evidence="3" type="ORF">CR513_47127</name>
</gene>
<dbReference type="InterPro" id="IPR001584">
    <property type="entry name" value="Integrase_cat-core"/>
</dbReference>
<dbReference type="AlphaFoldDB" id="A0A371F4Q5"/>
<evidence type="ECO:0000256" key="1">
    <source>
        <dbReference type="SAM" id="MobiDB-lite"/>
    </source>
</evidence>
<evidence type="ECO:0000259" key="2">
    <source>
        <dbReference type="PROSITE" id="PS50994"/>
    </source>
</evidence>
<sequence length="184" mass="20797">MVQAQFSSQLKAVQTDQGGEYRPFSTYLVDLGIQHRLTCPHTSIKMVQLKGSTNRFLKQDRQIVKMGLTLLTHASIPYKYWDHSFTQAIYLINRIRTTSLPTFTSPSMLSIMSCVITRSFELLVMAFKEGVSKGMTSSKDRLHPKRGVSKGRQHPKEGPRSKEGQHPKKVTSKGKTSSKIDKIL</sequence>
<comment type="caution">
    <text evidence="3">The sequence shown here is derived from an EMBL/GenBank/DDBJ whole genome shotgun (WGS) entry which is preliminary data.</text>
</comment>
<dbReference type="InterPro" id="IPR039537">
    <property type="entry name" value="Retrotran_Ty1/copia-like"/>
</dbReference>
<dbReference type="PANTHER" id="PTHR42648">
    <property type="entry name" value="TRANSPOSASE, PUTATIVE-RELATED"/>
    <property type="match status" value="1"/>
</dbReference>
<dbReference type="InterPro" id="IPR012337">
    <property type="entry name" value="RNaseH-like_sf"/>
</dbReference>
<dbReference type="EMBL" id="QJKJ01010577">
    <property type="protein sequence ID" value="RDX73290.1"/>
    <property type="molecule type" value="Genomic_DNA"/>
</dbReference>
<feature type="compositionally biased region" description="Basic residues" evidence="1">
    <location>
        <begin position="142"/>
        <end position="153"/>
    </location>
</feature>